<evidence type="ECO:0000313" key="7">
    <source>
        <dbReference type="EMBL" id="CAD9671660.1"/>
    </source>
</evidence>
<feature type="transmembrane region" description="Helical" evidence="6">
    <location>
        <begin position="101"/>
        <end position="120"/>
    </location>
</feature>
<dbReference type="AlphaFoldDB" id="A0A7S2RHY3"/>
<feature type="transmembrane region" description="Helical" evidence="6">
    <location>
        <begin position="229"/>
        <end position="253"/>
    </location>
</feature>
<feature type="transmembrane region" description="Helical" evidence="6">
    <location>
        <begin position="197"/>
        <end position="217"/>
    </location>
</feature>
<keyword evidence="3 6" id="KW-1133">Transmembrane helix</keyword>
<evidence type="ECO:0000256" key="1">
    <source>
        <dbReference type="ARBA" id="ARBA00004141"/>
    </source>
</evidence>
<dbReference type="GO" id="GO:0007189">
    <property type="term" value="P:adenylate cyclase-activating G protein-coupled receptor signaling pathway"/>
    <property type="evidence" value="ECO:0007669"/>
    <property type="project" value="TreeGrafter"/>
</dbReference>
<name>A0A7S2RHY3_9STRA</name>
<dbReference type="SUPFAM" id="SSF81321">
    <property type="entry name" value="Family A G protein-coupled receptor-like"/>
    <property type="match status" value="1"/>
</dbReference>
<evidence type="ECO:0000256" key="5">
    <source>
        <dbReference type="SAM" id="MobiDB-lite"/>
    </source>
</evidence>
<dbReference type="InterPro" id="IPR022343">
    <property type="entry name" value="GCR1-cAMP_receptor"/>
</dbReference>
<dbReference type="PANTHER" id="PTHR23112:SF0">
    <property type="entry name" value="TRANSMEMBRANE PROTEIN 116"/>
    <property type="match status" value="1"/>
</dbReference>
<feature type="compositionally biased region" description="Polar residues" evidence="5">
    <location>
        <begin position="332"/>
        <end position="341"/>
    </location>
</feature>
<feature type="transmembrane region" description="Helical" evidence="6">
    <location>
        <begin position="140"/>
        <end position="163"/>
    </location>
</feature>
<keyword evidence="4 6" id="KW-0472">Membrane</keyword>
<protein>
    <recommendedName>
        <fullName evidence="8">G-protein coupled receptors family 2 profile 2 domain-containing protein</fullName>
    </recommendedName>
</protein>
<sequence length="366" mass="41726">MFTMCQTSKNRRVYHRLVFCMSVSDLMYSFAVFLSTWPMPPESGAWGAVGNKSTCIAQGFFVQLGLLVPMYNACLAVNYLLVIKYEWSESRVQRVEPWMHFLTISLCTGFAISSVPLDLYNPANLWCWISAFDGRGKGAYYFQWGFFYIPLWTIVAFVSYAMFQVYRKVRSHEDNINVCGTLSNNKKMRKHRKSQKVATQAFLYIGAFYVTWIFGTVNRLIITIDHEIVITPLLILQSFFTPLQGFLNFLVYVRPRYSNYKSLNRNFTCPLAVKAILPCWSYSHSSNSLEETTDEAEKSGPTDKSGPTVEVGQMRPIQQTQQGESFGFANQDPKNAYQSEDPNIAPVAPRADSLPTVVDEDSVKIE</sequence>
<reference evidence="7" key="1">
    <citation type="submission" date="2021-01" db="EMBL/GenBank/DDBJ databases">
        <authorList>
            <person name="Corre E."/>
            <person name="Pelletier E."/>
            <person name="Niang G."/>
            <person name="Scheremetjew M."/>
            <person name="Finn R."/>
            <person name="Kale V."/>
            <person name="Holt S."/>
            <person name="Cochrane G."/>
            <person name="Meng A."/>
            <person name="Brown T."/>
            <person name="Cohen L."/>
        </authorList>
    </citation>
    <scope>NUCLEOTIDE SEQUENCE</scope>
    <source>
        <strain evidence="7">NY070348D</strain>
    </source>
</reference>
<dbReference type="GO" id="GO:0005886">
    <property type="term" value="C:plasma membrane"/>
    <property type="evidence" value="ECO:0007669"/>
    <property type="project" value="TreeGrafter"/>
</dbReference>
<feature type="region of interest" description="Disordered" evidence="5">
    <location>
        <begin position="290"/>
        <end position="366"/>
    </location>
</feature>
<feature type="transmembrane region" description="Helical" evidence="6">
    <location>
        <begin position="17"/>
        <end position="40"/>
    </location>
</feature>
<evidence type="ECO:0000256" key="6">
    <source>
        <dbReference type="SAM" id="Phobius"/>
    </source>
</evidence>
<dbReference type="GO" id="GO:0004930">
    <property type="term" value="F:G protein-coupled receptor activity"/>
    <property type="evidence" value="ECO:0007669"/>
    <property type="project" value="TreeGrafter"/>
</dbReference>
<comment type="subcellular location">
    <subcellularLocation>
        <location evidence="1">Membrane</location>
        <topology evidence="1">Multi-pass membrane protein</topology>
    </subcellularLocation>
</comment>
<evidence type="ECO:0000256" key="3">
    <source>
        <dbReference type="ARBA" id="ARBA00022989"/>
    </source>
</evidence>
<dbReference type="PRINTS" id="PR02001">
    <property type="entry name" value="GCR1CAMPR"/>
</dbReference>
<dbReference type="Gene3D" id="1.20.1070.10">
    <property type="entry name" value="Rhodopsin 7-helix transmembrane proteins"/>
    <property type="match status" value="1"/>
</dbReference>
<evidence type="ECO:0000256" key="2">
    <source>
        <dbReference type="ARBA" id="ARBA00022692"/>
    </source>
</evidence>
<dbReference type="EMBL" id="HBHK01006089">
    <property type="protein sequence ID" value="CAD9671660.1"/>
    <property type="molecule type" value="Transcribed_RNA"/>
</dbReference>
<evidence type="ECO:0000256" key="4">
    <source>
        <dbReference type="ARBA" id="ARBA00023136"/>
    </source>
</evidence>
<keyword evidence="2 6" id="KW-0812">Transmembrane</keyword>
<accession>A0A7S2RHY3</accession>
<feature type="transmembrane region" description="Helical" evidence="6">
    <location>
        <begin position="60"/>
        <end position="81"/>
    </location>
</feature>
<dbReference type="PANTHER" id="PTHR23112">
    <property type="entry name" value="G PROTEIN-COUPLED RECEPTOR 157-RELATED"/>
    <property type="match status" value="1"/>
</dbReference>
<gene>
    <name evidence="7" type="ORF">QSP1433_LOCUS3646</name>
</gene>
<proteinExistence type="predicted"/>
<organism evidence="7">
    <name type="scientific">Mucochytrium quahogii</name>
    <dbReference type="NCBI Taxonomy" id="96639"/>
    <lineage>
        <taxon>Eukaryota</taxon>
        <taxon>Sar</taxon>
        <taxon>Stramenopiles</taxon>
        <taxon>Bigyra</taxon>
        <taxon>Labyrinthulomycetes</taxon>
        <taxon>Thraustochytrida</taxon>
        <taxon>Thraustochytriidae</taxon>
        <taxon>Mucochytrium</taxon>
    </lineage>
</organism>
<evidence type="ECO:0008006" key="8">
    <source>
        <dbReference type="Google" id="ProtNLM"/>
    </source>
</evidence>